<organism evidence="1 2">
    <name type="scientific">Gemmata massiliana</name>
    <dbReference type="NCBI Taxonomy" id="1210884"/>
    <lineage>
        <taxon>Bacteria</taxon>
        <taxon>Pseudomonadati</taxon>
        <taxon>Planctomycetota</taxon>
        <taxon>Planctomycetia</taxon>
        <taxon>Gemmatales</taxon>
        <taxon>Gemmataceae</taxon>
        <taxon>Gemmata</taxon>
    </lineage>
</organism>
<dbReference type="Proteomes" id="UP000464178">
    <property type="component" value="Chromosome"/>
</dbReference>
<name>A0A6P2CXZ2_9BACT</name>
<gene>
    <name evidence="1" type="ORF">SOIL9_43070</name>
</gene>
<dbReference type="KEGG" id="gms:SOIL9_43070"/>
<protein>
    <submittedName>
        <fullName evidence="1">Uncharacterized protein</fullName>
    </submittedName>
</protein>
<evidence type="ECO:0000313" key="1">
    <source>
        <dbReference type="EMBL" id="VTR93407.1"/>
    </source>
</evidence>
<sequence length="86" mass="9698">MTSPAHKIRIGALQATIWRNLAEKGNWYSVKLTRGYKADEGWRETDNLGSDDLLPAAKLLDLAHTWVLHQLDADRKGRRESARAAT</sequence>
<proteinExistence type="predicted"/>
<keyword evidence="2" id="KW-1185">Reference proteome</keyword>
<dbReference type="RefSeq" id="WP_162668140.1">
    <property type="nucleotide sequence ID" value="NZ_LR593886.1"/>
</dbReference>
<dbReference type="EMBL" id="LR593886">
    <property type="protein sequence ID" value="VTR93407.1"/>
    <property type="molecule type" value="Genomic_DNA"/>
</dbReference>
<reference evidence="1 2" key="1">
    <citation type="submission" date="2019-05" db="EMBL/GenBank/DDBJ databases">
        <authorList>
            <consortium name="Science for Life Laboratories"/>
        </authorList>
    </citation>
    <scope>NUCLEOTIDE SEQUENCE [LARGE SCALE GENOMIC DNA]</scope>
    <source>
        <strain evidence="1">Soil9</strain>
    </source>
</reference>
<evidence type="ECO:0000313" key="2">
    <source>
        <dbReference type="Proteomes" id="UP000464178"/>
    </source>
</evidence>
<dbReference type="AlphaFoldDB" id="A0A6P2CXZ2"/>
<accession>A0A6P2CXZ2</accession>